<comment type="caution">
    <text evidence="1">The sequence shown here is derived from an EMBL/GenBank/DDBJ whole genome shotgun (WGS) entry which is preliminary data.</text>
</comment>
<accession>A0ABV5SR50</accession>
<evidence type="ECO:0008006" key="3">
    <source>
        <dbReference type="Google" id="ProtNLM"/>
    </source>
</evidence>
<evidence type="ECO:0000313" key="1">
    <source>
        <dbReference type="EMBL" id="MFB9642814.1"/>
    </source>
</evidence>
<evidence type="ECO:0000313" key="2">
    <source>
        <dbReference type="Proteomes" id="UP001589667"/>
    </source>
</evidence>
<proteinExistence type="predicted"/>
<protein>
    <recommendedName>
        <fullName evidence="3">DUF222 domain-containing protein</fullName>
    </recommendedName>
</protein>
<name>A0ABV5SR50_9MICO</name>
<organism evidence="1 2">
    <name type="scientific">Agromyces lapidis</name>
    <dbReference type="NCBI Taxonomy" id="279574"/>
    <lineage>
        <taxon>Bacteria</taxon>
        <taxon>Bacillati</taxon>
        <taxon>Actinomycetota</taxon>
        <taxon>Actinomycetes</taxon>
        <taxon>Micrococcales</taxon>
        <taxon>Microbacteriaceae</taxon>
        <taxon>Agromyces</taxon>
    </lineage>
</organism>
<gene>
    <name evidence="1" type="ORF">ACFFQV_10990</name>
</gene>
<sequence length="201" mass="22648">MRWDLLFDDLESQLDREQHDEQRALALEEERLRLGRLTLRDRLAAIARAGEHGTAGDELVRIELQGGTVLGVRPLGFGRDWMSAEIRHHGRPVEQCIVPLSAVAAILPGRGQLDPSLVVLPEASVRLAERIGLPFVLRDLCRRRTAVQLTTIDGTAHGTIDRVARDHLDLALHERGSARREREVFGYRIVPLARLLLVRFD</sequence>
<reference evidence="1 2" key="1">
    <citation type="submission" date="2024-09" db="EMBL/GenBank/DDBJ databases">
        <authorList>
            <person name="Sun Q."/>
            <person name="Mori K."/>
        </authorList>
    </citation>
    <scope>NUCLEOTIDE SEQUENCE [LARGE SCALE GENOMIC DNA]</scope>
    <source>
        <strain evidence="1 2">JCM 14321</strain>
    </source>
</reference>
<dbReference type="EMBL" id="JBHMBL010000002">
    <property type="protein sequence ID" value="MFB9642814.1"/>
    <property type="molecule type" value="Genomic_DNA"/>
</dbReference>
<dbReference type="Proteomes" id="UP001589667">
    <property type="component" value="Unassembled WGS sequence"/>
</dbReference>
<keyword evidence="2" id="KW-1185">Reference proteome</keyword>
<dbReference type="RefSeq" id="WP_157422491.1">
    <property type="nucleotide sequence ID" value="NZ_BAAANI010000002.1"/>
</dbReference>